<feature type="signal peptide" evidence="1">
    <location>
        <begin position="1"/>
        <end position="26"/>
    </location>
</feature>
<evidence type="ECO:0000313" key="3">
    <source>
        <dbReference type="EMBL" id="QDU10157.1"/>
    </source>
</evidence>
<organism evidence="3 4">
    <name type="scientific">Gimesia aquarii</name>
    <dbReference type="NCBI Taxonomy" id="2527964"/>
    <lineage>
        <taxon>Bacteria</taxon>
        <taxon>Pseudomonadati</taxon>
        <taxon>Planctomycetota</taxon>
        <taxon>Planctomycetia</taxon>
        <taxon>Planctomycetales</taxon>
        <taxon>Planctomycetaceae</taxon>
        <taxon>Gimesia</taxon>
    </lineage>
</organism>
<evidence type="ECO:0000313" key="4">
    <source>
        <dbReference type="Proteomes" id="UP000318384"/>
    </source>
</evidence>
<gene>
    <name evidence="3" type="ORF">V202x_35560</name>
</gene>
<evidence type="ECO:0000259" key="2">
    <source>
        <dbReference type="Pfam" id="PF03537"/>
    </source>
</evidence>
<evidence type="ECO:0000256" key="1">
    <source>
        <dbReference type="SAM" id="SignalP"/>
    </source>
</evidence>
<reference evidence="3 4" key="1">
    <citation type="submission" date="2019-03" db="EMBL/GenBank/DDBJ databases">
        <title>Deep-cultivation of Planctomycetes and their phenomic and genomic characterization uncovers novel biology.</title>
        <authorList>
            <person name="Wiegand S."/>
            <person name="Jogler M."/>
            <person name="Boedeker C."/>
            <person name="Pinto D."/>
            <person name="Vollmers J."/>
            <person name="Rivas-Marin E."/>
            <person name="Kohn T."/>
            <person name="Peeters S.H."/>
            <person name="Heuer A."/>
            <person name="Rast P."/>
            <person name="Oberbeckmann S."/>
            <person name="Bunk B."/>
            <person name="Jeske O."/>
            <person name="Meyerdierks A."/>
            <person name="Storesund J.E."/>
            <person name="Kallscheuer N."/>
            <person name="Luecker S."/>
            <person name="Lage O.M."/>
            <person name="Pohl T."/>
            <person name="Merkel B.J."/>
            <person name="Hornburger P."/>
            <person name="Mueller R.-W."/>
            <person name="Bruemmer F."/>
            <person name="Labrenz M."/>
            <person name="Spormann A.M."/>
            <person name="Op den Camp H."/>
            <person name="Overmann J."/>
            <person name="Amann R."/>
            <person name="Jetten M.S.M."/>
            <person name="Mascher T."/>
            <person name="Medema M.H."/>
            <person name="Devos D.P."/>
            <person name="Kaster A.-K."/>
            <person name="Ovreas L."/>
            <person name="Rohde M."/>
            <person name="Galperin M.Y."/>
            <person name="Jogler C."/>
        </authorList>
    </citation>
    <scope>NUCLEOTIDE SEQUENCE [LARGE SCALE GENOMIC DNA]</scope>
    <source>
        <strain evidence="3 4">V202</strain>
    </source>
</reference>
<dbReference type="Pfam" id="PF03537">
    <property type="entry name" value="Glyco_hydro_114"/>
    <property type="match status" value="1"/>
</dbReference>
<dbReference type="RefSeq" id="WP_197992934.1">
    <property type="nucleotide sequence ID" value="NZ_CP037422.1"/>
</dbReference>
<dbReference type="Gene3D" id="3.20.20.70">
    <property type="entry name" value="Aldolase class I"/>
    <property type="match status" value="1"/>
</dbReference>
<dbReference type="InterPro" id="IPR013785">
    <property type="entry name" value="Aldolase_TIM"/>
</dbReference>
<keyword evidence="4" id="KW-1185">Reference proteome</keyword>
<feature type="chain" id="PRO_5022143994" description="Glycoside-hydrolase family GH114 TIM-barrel domain-containing protein" evidence="1">
    <location>
        <begin position="27"/>
        <end position="319"/>
    </location>
</feature>
<dbReference type="InterPro" id="IPR004352">
    <property type="entry name" value="GH114_TIM-barrel"/>
</dbReference>
<proteinExistence type="predicted"/>
<name>A0A517WY24_9PLAN</name>
<dbReference type="Proteomes" id="UP000318384">
    <property type="component" value="Chromosome"/>
</dbReference>
<protein>
    <recommendedName>
        <fullName evidence="2">Glycoside-hydrolase family GH114 TIM-barrel domain-containing protein</fullName>
    </recommendedName>
</protein>
<keyword evidence="1" id="KW-0732">Signal</keyword>
<sequence length="319" mass="36317" precursor="true">MKIFSCLYFSILFNLALATSAPLVSAEEKVFVPTSFQLYYGSDPKIMSQLQEQLKKGQVVVIDLRGLNQNQITTLIDHAHQVGAKVIAYISVGELESLEKTNFKQFLKQHKKPTLLEKISIGKNEIFQSCHIDVNNSMWHKYLFKKIDQIYDQKVDGLFLDTIDTVDVYINQQEWPVSRRAKSVKAMIDLVRKFKESSPDKFIMQNRGLNLIGKSVFVGEETGILVPGLYLSKSHPHNPDGLLWESAYTHTGDWIDGKEREMIQIQKNGFTSVFTLGYTDTKADRRQFFQKSQAAGFIPAWGSSTKTLHKELTQGITTK</sequence>
<dbReference type="EMBL" id="CP037422">
    <property type="protein sequence ID" value="QDU10157.1"/>
    <property type="molecule type" value="Genomic_DNA"/>
</dbReference>
<accession>A0A517WY24</accession>
<dbReference type="AlphaFoldDB" id="A0A517WY24"/>
<dbReference type="PANTHER" id="PTHR35882">
    <property type="entry name" value="PELA"/>
    <property type="match status" value="1"/>
</dbReference>
<dbReference type="SUPFAM" id="SSF51445">
    <property type="entry name" value="(Trans)glycosidases"/>
    <property type="match status" value="1"/>
</dbReference>
<dbReference type="PANTHER" id="PTHR35882:SF2">
    <property type="entry name" value="PELA"/>
    <property type="match status" value="1"/>
</dbReference>
<dbReference type="InterPro" id="IPR017853">
    <property type="entry name" value="GH"/>
</dbReference>
<feature type="domain" description="Glycoside-hydrolase family GH114 TIM-barrel" evidence="2">
    <location>
        <begin position="51"/>
        <end position="300"/>
    </location>
</feature>